<keyword evidence="1" id="KW-0472">Membrane</keyword>
<protein>
    <recommendedName>
        <fullName evidence="4">Tetraspanin family protein</fullName>
    </recommendedName>
</protein>
<organism evidence="2 3">
    <name type="scientific">Tritrichomonas musculus</name>
    <dbReference type="NCBI Taxonomy" id="1915356"/>
    <lineage>
        <taxon>Eukaryota</taxon>
        <taxon>Metamonada</taxon>
        <taxon>Parabasalia</taxon>
        <taxon>Tritrichomonadida</taxon>
        <taxon>Tritrichomonadidae</taxon>
        <taxon>Tritrichomonas</taxon>
    </lineage>
</organism>
<dbReference type="Proteomes" id="UP001470230">
    <property type="component" value="Unassembled WGS sequence"/>
</dbReference>
<keyword evidence="1" id="KW-0812">Transmembrane</keyword>
<evidence type="ECO:0000313" key="3">
    <source>
        <dbReference type="Proteomes" id="UP001470230"/>
    </source>
</evidence>
<comment type="caution">
    <text evidence="2">The sequence shown here is derived from an EMBL/GenBank/DDBJ whole genome shotgun (WGS) entry which is preliminary data.</text>
</comment>
<evidence type="ECO:0008006" key="4">
    <source>
        <dbReference type="Google" id="ProtNLM"/>
    </source>
</evidence>
<dbReference type="EMBL" id="JAPFFF010000004">
    <property type="protein sequence ID" value="KAK8892186.1"/>
    <property type="molecule type" value="Genomic_DNA"/>
</dbReference>
<proteinExistence type="predicted"/>
<feature type="transmembrane region" description="Helical" evidence="1">
    <location>
        <begin position="97"/>
        <end position="118"/>
    </location>
</feature>
<accession>A0ABR2KMX9</accession>
<feature type="transmembrane region" description="Helical" evidence="1">
    <location>
        <begin position="53"/>
        <end position="85"/>
    </location>
</feature>
<keyword evidence="3" id="KW-1185">Reference proteome</keyword>
<feature type="transmembrane region" description="Helical" evidence="1">
    <location>
        <begin position="21"/>
        <end position="47"/>
    </location>
</feature>
<name>A0ABR2KMX9_9EUKA</name>
<keyword evidence="1" id="KW-1133">Transmembrane helix</keyword>
<gene>
    <name evidence="2" type="ORF">M9Y10_029409</name>
</gene>
<reference evidence="2 3" key="1">
    <citation type="submission" date="2024-04" db="EMBL/GenBank/DDBJ databases">
        <title>Tritrichomonas musculus Genome.</title>
        <authorList>
            <person name="Alves-Ferreira E."/>
            <person name="Grigg M."/>
            <person name="Lorenzi H."/>
            <person name="Galac M."/>
        </authorList>
    </citation>
    <scope>NUCLEOTIDE SEQUENCE [LARGE SCALE GENOMIC DNA]</scope>
    <source>
        <strain evidence="2 3">EAF2021</strain>
    </source>
</reference>
<evidence type="ECO:0000256" key="1">
    <source>
        <dbReference type="SAM" id="Phobius"/>
    </source>
</evidence>
<feature type="transmembrane region" description="Helical" evidence="1">
    <location>
        <begin position="167"/>
        <end position="192"/>
    </location>
</feature>
<sequence length="218" mass="24420">MTIDEYVSKNFEAMRNLGIKGILCFWCRLMLILVPIINGIFSLYIVIIVSQKIWLSAIGGGLLAISVLLFLLSFASGTFIILCCIDIKIGKTTNLTFLIASISSIISLIIEACLLSQITKSKANLLINDLTDYCIRNYNDPIVHKFLANHASFYCVRRYVETRTTDLYGASATFFTIWLILFALHLLFIYLLSNPTIQSNVNNDAPPSPDELHDLTPT</sequence>
<evidence type="ECO:0000313" key="2">
    <source>
        <dbReference type="EMBL" id="KAK8892186.1"/>
    </source>
</evidence>